<accession>A0A2Z4GDE5</accession>
<evidence type="ECO:0000313" key="8">
    <source>
        <dbReference type="EMBL" id="AWV99171.1"/>
    </source>
</evidence>
<keyword evidence="3" id="KW-0997">Cell inner membrane</keyword>
<dbReference type="Proteomes" id="UP000249873">
    <property type="component" value="Chromosome"/>
</dbReference>
<keyword evidence="7" id="KW-1133">Transmembrane helix</keyword>
<dbReference type="Pfam" id="PF03279">
    <property type="entry name" value="Lip_A_acyltrans"/>
    <property type="match status" value="1"/>
</dbReference>
<gene>
    <name evidence="8" type="ORF">DJ013_13740</name>
</gene>
<comment type="subcellular location">
    <subcellularLocation>
        <location evidence="1">Cell inner membrane</location>
    </subcellularLocation>
</comment>
<evidence type="ECO:0000256" key="6">
    <source>
        <dbReference type="ARBA" id="ARBA00023315"/>
    </source>
</evidence>
<sequence>MSQWKGKTNANLFGIKIFVFVLNNVGLGFAYFVLRFVALYYFLFAWKSNKSSYFYFHKILKFGKLKTLSSMYQNYYVFGQTLLDKVALLSGVKTNFSIDHDGIDNLDAIVAGGKGGILISAHVGNWEIAGQLLNRLDTKFNILMYENEHENIKNYLDGVQKNKNVNIIPIKDGDMGHIIALNNAFKNNELLVLHGDRFREGAPVLNATFMEQEADFPEGPFYLAAKFGVPVTFAFSMKETNKHYHFYASKPIEVKRERKPGPVLHDLLEAYVTELEKMVKKYPTQWFNYYPFWKQN</sequence>
<feature type="transmembrane region" description="Helical" evidence="7">
    <location>
        <begin position="20"/>
        <end position="43"/>
    </location>
</feature>
<organism evidence="8 9">
    <name type="scientific">Arcticibacterium luteifluviistationis</name>
    <dbReference type="NCBI Taxonomy" id="1784714"/>
    <lineage>
        <taxon>Bacteria</taxon>
        <taxon>Pseudomonadati</taxon>
        <taxon>Bacteroidota</taxon>
        <taxon>Cytophagia</taxon>
        <taxon>Cytophagales</taxon>
        <taxon>Leadbetterellaceae</taxon>
        <taxon>Arcticibacterium</taxon>
    </lineage>
</organism>
<dbReference type="GO" id="GO:0016746">
    <property type="term" value="F:acyltransferase activity"/>
    <property type="evidence" value="ECO:0007669"/>
    <property type="project" value="UniProtKB-KW"/>
</dbReference>
<dbReference type="KEGG" id="als:DJ013_13740"/>
<evidence type="ECO:0000256" key="3">
    <source>
        <dbReference type="ARBA" id="ARBA00022519"/>
    </source>
</evidence>
<dbReference type="PANTHER" id="PTHR30606">
    <property type="entry name" value="LIPID A BIOSYNTHESIS LAUROYL ACYLTRANSFERASE"/>
    <property type="match status" value="1"/>
</dbReference>
<keyword evidence="9" id="KW-1185">Reference proteome</keyword>
<dbReference type="GO" id="GO:0005886">
    <property type="term" value="C:plasma membrane"/>
    <property type="evidence" value="ECO:0007669"/>
    <property type="project" value="UniProtKB-SubCell"/>
</dbReference>
<evidence type="ECO:0000256" key="1">
    <source>
        <dbReference type="ARBA" id="ARBA00004533"/>
    </source>
</evidence>
<protein>
    <submittedName>
        <fullName evidence="8">Lipid A biosynthesis acyltransferase</fullName>
    </submittedName>
</protein>
<dbReference type="PANTHER" id="PTHR30606:SF9">
    <property type="entry name" value="LIPID A BIOSYNTHESIS LAUROYLTRANSFERASE"/>
    <property type="match status" value="1"/>
</dbReference>
<keyword evidence="4 8" id="KW-0808">Transferase</keyword>
<dbReference type="EMBL" id="CP029480">
    <property type="protein sequence ID" value="AWV99171.1"/>
    <property type="molecule type" value="Genomic_DNA"/>
</dbReference>
<dbReference type="RefSeq" id="WP_111372364.1">
    <property type="nucleotide sequence ID" value="NZ_CP029480.1"/>
</dbReference>
<proteinExistence type="predicted"/>
<keyword evidence="5 7" id="KW-0472">Membrane</keyword>
<keyword evidence="7" id="KW-0812">Transmembrane</keyword>
<dbReference type="InterPro" id="IPR004960">
    <property type="entry name" value="LipA_acyltrans"/>
</dbReference>
<evidence type="ECO:0000256" key="7">
    <source>
        <dbReference type="SAM" id="Phobius"/>
    </source>
</evidence>
<evidence type="ECO:0000256" key="4">
    <source>
        <dbReference type="ARBA" id="ARBA00022679"/>
    </source>
</evidence>
<evidence type="ECO:0000256" key="5">
    <source>
        <dbReference type="ARBA" id="ARBA00023136"/>
    </source>
</evidence>
<keyword evidence="6 8" id="KW-0012">Acyltransferase</keyword>
<dbReference type="CDD" id="cd07984">
    <property type="entry name" value="LPLAT_LABLAT-like"/>
    <property type="match status" value="1"/>
</dbReference>
<name>A0A2Z4GDE5_9BACT</name>
<evidence type="ECO:0000313" key="9">
    <source>
        <dbReference type="Proteomes" id="UP000249873"/>
    </source>
</evidence>
<dbReference type="OrthoDB" id="9808633at2"/>
<dbReference type="AlphaFoldDB" id="A0A2Z4GDE5"/>
<keyword evidence="2" id="KW-1003">Cell membrane</keyword>
<dbReference type="GO" id="GO:0009247">
    <property type="term" value="P:glycolipid biosynthetic process"/>
    <property type="evidence" value="ECO:0007669"/>
    <property type="project" value="UniProtKB-ARBA"/>
</dbReference>
<evidence type="ECO:0000256" key="2">
    <source>
        <dbReference type="ARBA" id="ARBA00022475"/>
    </source>
</evidence>
<reference evidence="8 9" key="1">
    <citation type="submission" date="2018-05" db="EMBL/GenBank/DDBJ databases">
        <title>Complete genome sequence of Arcticibacterium luteifluviistationis SM1504T, a cytophagaceae bacterium isolated from Arctic surface seawater.</title>
        <authorList>
            <person name="Li Y."/>
            <person name="Qin Q.-L."/>
        </authorList>
    </citation>
    <scope>NUCLEOTIDE SEQUENCE [LARGE SCALE GENOMIC DNA]</scope>
    <source>
        <strain evidence="8 9">SM1504</strain>
    </source>
</reference>